<sequence length="317" mass="34948">MNWKVRFPAMEKKVDIVVIGTILKEIVHFPDGREIGPVIGSPVAYSSLVMAAQGINVGIVTYYGGDMPEIIGELDMLDRRNMMPWEHTTTNMLMYREDGTKYINYIKKAPPIRYRDICGAFRACRYFKICPMDYEVDLKLVRRLHNEGKTVFVDLGGYGGATSDVRYSVEDDYGYKVISALCKNSTIVKASQEDLASIVPGRSAEDAAGYLLDQGARTAVVTCGASGAFYRQAGRDPVWWRPFKAASEEENGKLDLTGAGDSFGGGFMASYLLNGDVDAAMVNGNCTASLMIQRSGGCTFKRMPTRERIARRVATGE</sequence>
<comment type="caution">
    <text evidence="2">The sequence shown here is derived from an EMBL/GenBank/DDBJ whole genome shotgun (WGS) entry which is preliminary data.</text>
</comment>
<dbReference type="AlphaFoldDB" id="A0A644X4Q4"/>
<dbReference type="InterPro" id="IPR011611">
    <property type="entry name" value="PfkB_dom"/>
</dbReference>
<dbReference type="PANTHER" id="PTHR47098:SF2">
    <property type="entry name" value="PROTEIN MAK32"/>
    <property type="match status" value="1"/>
</dbReference>
<dbReference type="PANTHER" id="PTHR47098">
    <property type="entry name" value="PROTEIN MAK32"/>
    <property type="match status" value="1"/>
</dbReference>
<feature type="domain" description="Carbohydrate kinase PfkB" evidence="1">
    <location>
        <begin position="176"/>
        <end position="299"/>
    </location>
</feature>
<dbReference type="SUPFAM" id="SSF53613">
    <property type="entry name" value="Ribokinase-like"/>
    <property type="match status" value="1"/>
</dbReference>
<gene>
    <name evidence="2" type="ORF">SDC9_57491</name>
</gene>
<accession>A0A644X4Q4</accession>
<reference evidence="2" key="1">
    <citation type="submission" date="2019-08" db="EMBL/GenBank/DDBJ databases">
        <authorList>
            <person name="Kucharzyk K."/>
            <person name="Murdoch R.W."/>
            <person name="Higgins S."/>
            <person name="Loffler F."/>
        </authorList>
    </citation>
    <scope>NUCLEOTIDE SEQUENCE</scope>
</reference>
<dbReference type="Gene3D" id="3.40.1190.20">
    <property type="match status" value="1"/>
</dbReference>
<evidence type="ECO:0000259" key="1">
    <source>
        <dbReference type="Pfam" id="PF00294"/>
    </source>
</evidence>
<dbReference type="EMBL" id="VSSQ01001791">
    <property type="protein sequence ID" value="MPM11152.1"/>
    <property type="molecule type" value="Genomic_DNA"/>
</dbReference>
<dbReference type="Pfam" id="PF00294">
    <property type="entry name" value="PfkB"/>
    <property type="match status" value="1"/>
</dbReference>
<evidence type="ECO:0000313" key="2">
    <source>
        <dbReference type="EMBL" id="MPM11152.1"/>
    </source>
</evidence>
<proteinExistence type="predicted"/>
<organism evidence="2">
    <name type="scientific">bioreactor metagenome</name>
    <dbReference type="NCBI Taxonomy" id="1076179"/>
    <lineage>
        <taxon>unclassified sequences</taxon>
        <taxon>metagenomes</taxon>
        <taxon>ecological metagenomes</taxon>
    </lineage>
</organism>
<name>A0A644X4Q4_9ZZZZ</name>
<protein>
    <recommendedName>
        <fullName evidence="1">Carbohydrate kinase PfkB domain-containing protein</fullName>
    </recommendedName>
</protein>
<dbReference type="InterPro" id="IPR029056">
    <property type="entry name" value="Ribokinase-like"/>
</dbReference>